<dbReference type="InterPro" id="IPR006977">
    <property type="entry name" value="Yip1_dom"/>
</dbReference>
<evidence type="ECO:0000256" key="3">
    <source>
        <dbReference type="ARBA" id="ARBA00022737"/>
    </source>
</evidence>
<feature type="transmembrane region" description="Helical" evidence="7">
    <location>
        <begin position="618"/>
        <end position="635"/>
    </location>
</feature>
<comment type="caution">
    <text evidence="10">The sequence shown here is derived from an EMBL/GenBank/DDBJ whole genome shotgun (WGS) entry which is preliminary data.</text>
</comment>
<feature type="transmembrane region" description="Helical" evidence="7">
    <location>
        <begin position="512"/>
        <end position="535"/>
    </location>
</feature>
<evidence type="ECO:0000256" key="7">
    <source>
        <dbReference type="SAM" id="Phobius"/>
    </source>
</evidence>
<dbReference type="OrthoDB" id="9799230at2"/>
<keyword evidence="11" id="KW-1185">Reference proteome</keyword>
<dbReference type="RefSeq" id="WP_113029143.1">
    <property type="nucleotide sequence ID" value="NZ_QMFB01000001.1"/>
</dbReference>
<protein>
    <recommendedName>
        <fullName evidence="9">Yip1 domain-containing protein</fullName>
    </recommendedName>
</protein>
<organism evidence="10 11">
    <name type="scientific">Paenibacillus contaminans</name>
    <dbReference type="NCBI Taxonomy" id="450362"/>
    <lineage>
        <taxon>Bacteria</taxon>
        <taxon>Bacillati</taxon>
        <taxon>Bacillota</taxon>
        <taxon>Bacilli</taxon>
        <taxon>Bacillales</taxon>
        <taxon>Paenibacillaceae</taxon>
        <taxon>Paenibacillus</taxon>
    </lineage>
</organism>
<feature type="transmembrane region" description="Helical" evidence="7">
    <location>
        <begin position="556"/>
        <end position="574"/>
    </location>
</feature>
<evidence type="ECO:0000256" key="8">
    <source>
        <dbReference type="SAM" id="SignalP"/>
    </source>
</evidence>
<evidence type="ECO:0000256" key="1">
    <source>
        <dbReference type="ARBA" id="ARBA00004141"/>
    </source>
</evidence>
<evidence type="ECO:0000256" key="6">
    <source>
        <dbReference type="PROSITE-ProRule" id="PRU00504"/>
    </source>
</evidence>
<keyword evidence="5 7" id="KW-0472">Membrane</keyword>
<keyword evidence="8" id="KW-0732">Signal</keyword>
<evidence type="ECO:0000259" key="9">
    <source>
        <dbReference type="Pfam" id="PF04893"/>
    </source>
</evidence>
<dbReference type="PANTHER" id="PTHR24104">
    <property type="entry name" value="E3 UBIQUITIN-PROTEIN LIGASE NHLRC1-RELATED"/>
    <property type="match status" value="1"/>
</dbReference>
<dbReference type="InterPro" id="IPR050952">
    <property type="entry name" value="TRIM-NHL_E3_ligases"/>
</dbReference>
<dbReference type="CDD" id="cd05819">
    <property type="entry name" value="NHL"/>
    <property type="match status" value="1"/>
</dbReference>
<comment type="subcellular location">
    <subcellularLocation>
        <location evidence="1">Membrane</location>
        <topology evidence="1">Multi-pass membrane protein</topology>
    </subcellularLocation>
</comment>
<dbReference type="InterPro" id="IPR011042">
    <property type="entry name" value="6-blade_b-propeller_TolB-like"/>
</dbReference>
<dbReference type="PROSITE" id="PS51125">
    <property type="entry name" value="NHL"/>
    <property type="match status" value="2"/>
</dbReference>
<feature type="signal peptide" evidence="8">
    <location>
        <begin position="1"/>
        <end position="25"/>
    </location>
</feature>
<feature type="transmembrane region" description="Helical" evidence="7">
    <location>
        <begin position="442"/>
        <end position="461"/>
    </location>
</feature>
<evidence type="ECO:0000313" key="10">
    <source>
        <dbReference type="EMBL" id="RAV23034.1"/>
    </source>
</evidence>
<sequence>MIKKLRLFFAAMIIIQACLSTPLLAASQDYVLSGDKRVPIPESYLISKTIYNVGAPAGMSSYLDKPQDLFINEEGYLFVADTGNNRIVKLTSDGTTVGIYSGDPNSPLRSPSGIYADETGEMYIADTQNNRIVHLAADGRFIEEFVTPSSELLRESFALTPSKLLVSPTGYIYTVKGQNIMAMDAYNRFRGFLGQTEIGFRFTDAFIRMFASKEQRNKIAKRIAPYYLNITMDTKGFIYATSLDPGGEIKKLNSLGFDLFMHRKNKQPLGERKNIETGKPLTPRFIDLAVSPQGIITALEELTGKLYQYDQDGNLLTVFGGKGSKKGKFSAPTSVATDRAGNMYVLDSAQGGIYVFAPTRFIQRVHQAVELYSQGEYVKAYEAWEAVAGINENYPLVYSGLADTLYKQEQWNESMDNYQMANDRTGYSNAFSEFRYGMLRHYFFVVILLIMLSVFLLFHFVKWLKRLSRKAAQEVERGKGRMSAITGINMSLGVIFQPRQTFELIITARGRLNYGAGVLILLAVFLVRMIYLAVIHYPLESIDIIESNLLLESVKLLLPPLSWIVASFFITSISDGESKLGEIFTASSYCMIPYLIVMIPLSLLSNILSLQESVLYDLLYRGMWVWILILFFMSIKVLNDYTMLKSAIAYAASGASIILLWSIGLLWYVLSGRLYMFISGIVREVQMSWM</sequence>
<evidence type="ECO:0000256" key="5">
    <source>
        <dbReference type="ARBA" id="ARBA00023136"/>
    </source>
</evidence>
<feature type="repeat" description="NHL" evidence="6">
    <location>
        <begin position="316"/>
        <end position="359"/>
    </location>
</feature>
<feature type="chain" id="PRO_5016271914" description="Yip1 domain-containing protein" evidence="8">
    <location>
        <begin position="26"/>
        <end position="690"/>
    </location>
</feature>
<keyword evidence="4 7" id="KW-1133">Transmembrane helix</keyword>
<dbReference type="SUPFAM" id="SSF63829">
    <property type="entry name" value="Calcium-dependent phosphotriesterase"/>
    <property type="match status" value="1"/>
</dbReference>
<keyword evidence="2 7" id="KW-0812">Transmembrane</keyword>
<proteinExistence type="predicted"/>
<dbReference type="EMBL" id="QMFB01000001">
    <property type="protein sequence ID" value="RAV23034.1"/>
    <property type="molecule type" value="Genomic_DNA"/>
</dbReference>
<dbReference type="Gene3D" id="2.120.10.30">
    <property type="entry name" value="TolB, C-terminal domain"/>
    <property type="match status" value="1"/>
</dbReference>
<dbReference type="Proteomes" id="UP000250369">
    <property type="component" value="Unassembled WGS sequence"/>
</dbReference>
<dbReference type="Gene3D" id="1.25.40.10">
    <property type="entry name" value="Tetratricopeptide repeat domain"/>
    <property type="match status" value="1"/>
</dbReference>
<dbReference type="GO" id="GO:0016020">
    <property type="term" value="C:membrane"/>
    <property type="evidence" value="ECO:0007669"/>
    <property type="project" value="UniProtKB-SubCell"/>
</dbReference>
<feature type="transmembrane region" description="Helical" evidence="7">
    <location>
        <begin position="586"/>
        <end position="606"/>
    </location>
</feature>
<feature type="repeat" description="NHL" evidence="6">
    <location>
        <begin position="107"/>
        <end position="138"/>
    </location>
</feature>
<accession>A0A329MUG6</accession>
<dbReference type="InterPro" id="IPR011990">
    <property type="entry name" value="TPR-like_helical_dom_sf"/>
</dbReference>
<feature type="domain" description="Yip1" evidence="9">
    <location>
        <begin position="493"/>
        <end position="661"/>
    </location>
</feature>
<evidence type="ECO:0000313" key="11">
    <source>
        <dbReference type="Proteomes" id="UP000250369"/>
    </source>
</evidence>
<dbReference type="Gene3D" id="2.40.10.500">
    <property type="match status" value="1"/>
</dbReference>
<dbReference type="InterPro" id="IPR001258">
    <property type="entry name" value="NHL_repeat"/>
</dbReference>
<name>A0A329MUG6_9BACL</name>
<dbReference type="AlphaFoldDB" id="A0A329MUG6"/>
<dbReference type="Pfam" id="PF04893">
    <property type="entry name" value="Yip1"/>
    <property type="match status" value="1"/>
</dbReference>
<dbReference type="PROSITE" id="PS51257">
    <property type="entry name" value="PROKAR_LIPOPROTEIN"/>
    <property type="match status" value="1"/>
</dbReference>
<dbReference type="SUPFAM" id="SSF48452">
    <property type="entry name" value="TPR-like"/>
    <property type="match status" value="1"/>
</dbReference>
<reference evidence="10 11" key="1">
    <citation type="journal article" date="2009" name="Int. J. Syst. Evol. Microbiol.">
        <title>Paenibacillus contaminans sp. nov., isolated from a contaminated laboratory plate.</title>
        <authorList>
            <person name="Chou J.H."/>
            <person name="Lee J.H."/>
            <person name="Lin M.C."/>
            <person name="Chang P.S."/>
            <person name="Arun A.B."/>
            <person name="Young C.C."/>
            <person name="Chen W.M."/>
        </authorList>
    </citation>
    <scope>NUCLEOTIDE SEQUENCE [LARGE SCALE GENOMIC DNA]</scope>
    <source>
        <strain evidence="10 11">CKOBP-6</strain>
    </source>
</reference>
<evidence type="ECO:0000256" key="2">
    <source>
        <dbReference type="ARBA" id="ARBA00022692"/>
    </source>
</evidence>
<gene>
    <name evidence="10" type="ORF">DQG23_02200</name>
</gene>
<keyword evidence="3" id="KW-0677">Repeat</keyword>
<feature type="transmembrane region" description="Helical" evidence="7">
    <location>
        <begin position="647"/>
        <end position="670"/>
    </location>
</feature>
<evidence type="ECO:0000256" key="4">
    <source>
        <dbReference type="ARBA" id="ARBA00022989"/>
    </source>
</evidence>